<keyword evidence="2" id="KW-1185">Reference proteome</keyword>
<sequence>MSDQQLNCEQIVAEIKSNNQRMTDLATEEGWKVTQNVAAGVAGLVIPVLWFGMDFQDAAGKEGKALSQRNEYLAGVAKDRCGPPTTTASIR</sequence>
<gene>
    <name evidence="1" type="ORF">APY04_0623</name>
</gene>
<name>A0A109BLG1_HYPSL</name>
<dbReference type="EMBL" id="LMTR01000027">
    <property type="protein sequence ID" value="KWT70961.1"/>
    <property type="molecule type" value="Genomic_DNA"/>
</dbReference>
<dbReference type="STRING" id="121290.APY04_0623"/>
<protein>
    <submittedName>
        <fullName evidence="1">Uncharacterized protein</fullName>
    </submittedName>
</protein>
<comment type="caution">
    <text evidence="1">The sequence shown here is derived from an EMBL/GenBank/DDBJ whole genome shotgun (WGS) entry which is preliminary data.</text>
</comment>
<proteinExistence type="predicted"/>
<evidence type="ECO:0000313" key="2">
    <source>
        <dbReference type="Proteomes" id="UP000059074"/>
    </source>
</evidence>
<dbReference type="AlphaFoldDB" id="A0A109BLG1"/>
<evidence type="ECO:0000313" key="1">
    <source>
        <dbReference type="EMBL" id="KWT70961.1"/>
    </source>
</evidence>
<dbReference type="Proteomes" id="UP000059074">
    <property type="component" value="Unassembled WGS sequence"/>
</dbReference>
<dbReference type="PATRIC" id="fig|121290.4.peg.1095"/>
<reference evidence="1 2" key="1">
    <citation type="submission" date="2015-10" db="EMBL/GenBank/DDBJ databases">
        <title>Transcriptomic analysis of a linuron degrading triple-species bacterial consortium.</title>
        <authorList>
            <person name="Albers P."/>
        </authorList>
    </citation>
    <scope>NUCLEOTIDE SEQUENCE [LARGE SCALE GENOMIC DNA]</scope>
    <source>
        <strain evidence="1 2">WDL6</strain>
    </source>
</reference>
<organism evidence="1 2">
    <name type="scientific">Hyphomicrobium sulfonivorans</name>
    <dbReference type="NCBI Taxonomy" id="121290"/>
    <lineage>
        <taxon>Bacteria</taxon>
        <taxon>Pseudomonadati</taxon>
        <taxon>Pseudomonadota</taxon>
        <taxon>Alphaproteobacteria</taxon>
        <taxon>Hyphomicrobiales</taxon>
        <taxon>Hyphomicrobiaceae</taxon>
        <taxon>Hyphomicrobium</taxon>
    </lineage>
</organism>
<accession>A0A109BLG1</accession>